<sequence length="129" mass="13861">MFLNFVYLFMAVLGLCCYAGFSLSMESWSYSLGCVGSVAVVRGLSCSMACGVFMDLPGSGIEPVPPAWAGRFFTPEPPGKPNGVLFFLCFFSSTTLLLSTHLPPPSCSHAQSCNPMDFRLPDSSVHGLF</sequence>
<organism evidence="2 3">
    <name type="scientific">Rangifer tarandus platyrhynchus</name>
    <name type="common">Svalbard reindeer</name>
    <dbReference type="NCBI Taxonomy" id="3082113"/>
    <lineage>
        <taxon>Eukaryota</taxon>
        <taxon>Metazoa</taxon>
        <taxon>Chordata</taxon>
        <taxon>Craniata</taxon>
        <taxon>Vertebrata</taxon>
        <taxon>Euteleostomi</taxon>
        <taxon>Mammalia</taxon>
        <taxon>Eutheria</taxon>
        <taxon>Laurasiatheria</taxon>
        <taxon>Artiodactyla</taxon>
        <taxon>Ruminantia</taxon>
        <taxon>Pecora</taxon>
        <taxon>Cervidae</taxon>
        <taxon>Odocoileinae</taxon>
        <taxon>Rangifer</taxon>
    </lineage>
</organism>
<evidence type="ECO:0000313" key="2">
    <source>
        <dbReference type="EMBL" id="CAI9163033.1"/>
    </source>
</evidence>
<gene>
    <name evidence="2" type="ORF">MRATA1EN1_LOCUS11995</name>
</gene>
<accession>A0ABN8YNR2</accession>
<protein>
    <recommendedName>
        <fullName evidence="4">Secreted protein</fullName>
    </recommendedName>
</protein>
<dbReference type="EMBL" id="OX459957">
    <property type="protein sequence ID" value="CAI9163033.1"/>
    <property type="molecule type" value="Genomic_DNA"/>
</dbReference>
<keyword evidence="3" id="KW-1185">Reference proteome</keyword>
<evidence type="ECO:0008006" key="4">
    <source>
        <dbReference type="Google" id="ProtNLM"/>
    </source>
</evidence>
<proteinExistence type="predicted"/>
<keyword evidence="1" id="KW-0472">Membrane</keyword>
<reference evidence="2" key="1">
    <citation type="submission" date="2023-04" db="EMBL/GenBank/DDBJ databases">
        <authorList>
            <consortium name="ELIXIR-Norway"/>
        </authorList>
    </citation>
    <scope>NUCLEOTIDE SEQUENCE [LARGE SCALE GENOMIC DNA]</scope>
</reference>
<evidence type="ECO:0000256" key="1">
    <source>
        <dbReference type="SAM" id="Phobius"/>
    </source>
</evidence>
<keyword evidence="1" id="KW-0812">Transmembrane</keyword>
<name>A0ABN8YNR2_RANTA</name>
<evidence type="ECO:0000313" key="3">
    <source>
        <dbReference type="Proteomes" id="UP001176941"/>
    </source>
</evidence>
<dbReference type="Proteomes" id="UP001176941">
    <property type="component" value="Chromosome 21"/>
</dbReference>
<keyword evidence="1" id="KW-1133">Transmembrane helix</keyword>
<feature type="transmembrane region" description="Helical" evidence="1">
    <location>
        <begin position="6"/>
        <end position="23"/>
    </location>
</feature>